<organism evidence="2 3">
    <name type="scientific">Tetrapyrgos nigripes</name>
    <dbReference type="NCBI Taxonomy" id="182062"/>
    <lineage>
        <taxon>Eukaryota</taxon>
        <taxon>Fungi</taxon>
        <taxon>Dikarya</taxon>
        <taxon>Basidiomycota</taxon>
        <taxon>Agaricomycotina</taxon>
        <taxon>Agaricomycetes</taxon>
        <taxon>Agaricomycetidae</taxon>
        <taxon>Agaricales</taxon>
        <taxon>Marasmiineae</taxon>
        <taxon>Marasmiaceae</taxon>
        <taxon>Tetrapyrgos</taxon>
    </lineage>
</organism>
<accession>A0A8H5GK91</accession>
<feature type="transmembrane region" description="Helical" evidence="1">
    <location>
        <begin position="130"/>
        <end position="151"/>
    </location>
</feature>
<evidence type="ECO:0008006" key="4">
    <source>
        <dbReference type="Google" id="ProtNLM"/>
    </source>
</evidence>
<keyword evidence="1" id="KW-1133">Transmembrane helix</keyword>
<evidence type="ECO:0000313" key="3">
    <source>
        <dbReference type="Proteomes" id="UP000559256"/>
    </source>
</evidence>
<keyword evidence="3" id="KW-1185">Reference proteome</keyword>
<keyword evidence="1" id="KW-0812">Transmembrane</keyword>
<keyword evidence="1" id="KW-0472">Membrane</keyword>
<dbReference type="EMBL" id="JAACJM010000024">
    <property type="protein sequence ID" value="KAF5366280.1"/>
    <property type="molecule type" value="Genomic_DNA"/>
</dbReference>
<name>A0A8H5GK91_9AGAR</name>
<feature type="transmembrane region" description="Helical" evidence="1">
    <location>
        <begin position="12"/>
        <end position="33"/>
    </location>
</feature>
<reference evidence="2 3" key="1">
    <citation type="journal article" date="2020" name="ISME J.">
        <title>Uncovering the hidden diversity of litter-decomposition mechanisms in mushroom-forming fungi.</title>
        <authorList>
            <person name="Floudas D."/>
            <person name="Bentzer J."/>
            <person name="Ahren D."/>
            <person name="Johansson T."/>
            <person name="Persson P."/>
            <person name="Tunlid A."/>
        </authorList>
    </citation>
    <scope>NUCLEOTIDE SEQUENCE [LARGE SCALE GENOMIC DNA]</scope>
    <source>
        <strain evidence="2 3">CBS 291.85</strain>
    </source>
</reference>
<sequence>MSSSFSSVGKKKVVAHIGIFICNLIVLALASRVNHFQEFFFVADLFPFALSIVCLVTLTIMLGLDFATANSFTGRPQFEIGLFGLLTIFWLAFNSFSTSRWGHVTMSCNAIPSGFDDVKGWCTDLNALKAFVWIEWVMFFLTTIITFRYVVTQKNRGNTHVFKMPLSRYRPREFDSFPRNSEFLQYNPSY</sequence>
<comment type="caution">
    <text evidence="2">The sequence shown here is derived from an EMBL/GenBank/DDBJ whole genome shotgun (WGS) entry which is preliminary data.</text>
</comment>
<proteinExistence type="predicted"/>
<feature type="transmembrane region" description="Helical" evidence="1">
    <location>
        <begin position="45"/>
        <end position="66"/>
    </location>
</feature>
<feature type="transmembrane region" description="Helical" evidence="1">
    <location>
        <begin position="78"/>
        <end position="96"/>
    </location>
</feature>
<dbReference type="AlphaFoldDB" id="A0A8H5GK91"/>
<dbReference type="OrthoDB" id="2793550at2759"/>
<evidence type="ECO:0000256" key="1">
    <source>
        <dbReference type="SAM" id="Phobius"/>
    </source>
</evidence>
<protein>
    <recommendedName>
        <fullName evidence="4">MARVEL domain-containing protein</fullName>
    </recommendedName>
</protein>
<evidence type="ECO:0000313" key="2">
    <source>
        <dbReference type="EMBL" id="KAF5366280.1"/>
    </source>
</evidence>
<dbReference type="Proteomes" id="UP000559256">
    <property type="component" value="Unassembled WGS sequence"/>
</dbReference>
<gene>
    <name evidence="2" type="ORF">D9758_005663</name>
</gene>